<gene>
    <name evidence="3" type="ordered locus">Acid_4871</name>
</gene>
<feature type="transmembrane region" description="Helical" evidence="1">
    <location>
        <begin position="248"/>
        <end position="276"/>
    </location>
</feature>
<dbReference type="HOGENOM" id="CLU_628275_0_0_0"/>
<dbReference type="STRING" id="234267.Acid_4871"/>
<sequence length="419" mass="45219" precursor="true">MTCRAIYRIPIWTLAAVSCVTLPCMSAAPTDPVAGSLDNSPLARGQRVARAVATVTGTAISPLFGVCVLGAYTYAITPQPHRAALPFYCAPIFWIPLAILVTLVMLKDTVGSAAPLLKKPLDAIEILVVNKAAFLFAVLPVVWHEAAAISGWRLPGGLLPESFMAFLPTVHAAAPGAVMAGDRAIPIALTAVAGAGIAFAVWLTGHALDVLALLSPVPLLDIFFKASRAAIFLTVGAFAVFNSRVALVVSLVIIAICLLCFWWAFRLAVFGAVFAWDILRTCLLGRRRDPSLDGEVLGFTAYAIGGLSKRSFGALRIAADGSLEFAHRPVGLGFRSTVRLQRPDKYEVGKGFIFPCLLAPGKAGKNYRFQFRLLPRYAGYEEEIRDMLRLRGVRDLRVPSEFQSAWNWLRGTVARPRAT</sequence>
<keyword evidence="1" id="KW-0472">Membrane</keyword>
<feature type="signal peptide" evidence="2">
    <location>
        <begin position="1"/>
        <end position="27"/>
    </location>
</feature>
<name>Q01WY5_SOLUE</name>
<feature type="transmembrane region" description="Helical" evidence="1">
    <location>
        <begin position="51"/>
        <end position="75"/>
    </location>
</feature>
<dbReference type="InParanoid" id="Q01WY5"/>
<keyword evidence="1" id="KW-0812">Transmembrane</keyword>
<proteinExistence type="predicted"/>
<dbReference type="AlphaFoldDB" id="Q01WY5"/>
<feature type="transmembrane region" description="Helical" evidence="1">
    <location>
        <begin position="87"/>
        <end position="106"/>
    </location>
</feature>
<organism evidence="3">
    <name type="scientific">Solibacter usitatus (strain Ellin6076)</name>
    <dbReference type="NCBI Taxonomy" id="234267"/>
    <lineage>
        <taxon>Bacteria</taxon>
        <taxon>Pseudomonadati</taxon>
        <taxon>Acidobacteriota</taxon>
        <taxon>Terriglobia</taxon>
        <taxon>Bryobacterales</taxon>
        <taxon>Solibacteraceae</taxon>
        <taxon>Candidatus Solibacter</taxon>
    </lineage>
</organism>
<dbReference type="KEGG" id="sus:Acid_4871"/>
<feature type="chain" id="PRO_5004163388" evidence="2">
    <location>
        <begin position="28"/>
        <end position="419"/>
    </location>
</feature>
<evidence type="ECO:0000313" key="3">
    <source>
        <dbReference type="EMBL" id="ABJ85830.1"/>
    </source>
</evidence>
<protein>
    <submittedName>
        <fullName evidence="3">Uncharacterized protein</fullName>
    </submittedName>
</protein>
<keyword evidence="1" id="KW-1133">Transmembrane helix</keyword>
<feature type="transmembrane region" description="Helical" evidence="1">
    <location>
        <begin position="126"/>
        <end position="143"/>
    </location>
</feature>
<dbReference type="PROSITE" id="PS51257">
    <property type="entry name" value="PROKAR_LIPOPROTEIN"/>
    <property type="match status" value="1"/>
</dbReference>
<accession>Q01WY5</accession>
<evidence type="ECO:0000256" key="1">
    <source>
        <dbReference type="SAM" id="Phobius"/>
    </source>
</evidence>
<feature type="transmembrane region" description="Helical" evidence="1">
    <location>
        <begin position="184"/>
        <end position="202"/>
    </location>
</feature>
<keyword evidence="2" id="KW-0732">Signal</keyword>
<reference evidence="3" key="1">
    <citation type="submission" date="2006-10" db="EMBL/GenBank/DDBJ databases">
        <title>Complete sequence of Solibacter usitatus Ellin6076.</title>
        <authorList>
            <consortium name="US DOE Joint Genome Institute"/>
            <person name="Copeland A."/>
            <person name="Lucas S."/>
            <person name="Lapidus A."/>
            <person name="Barry K."/>
            <person name="Detter J.C."/>
            <person name="Glavina del Rio T."/>
            <person name="Hammon N."/>
            <person name="Israni S."/>
            <person name="Dalin E."/>
            <person name="Tice H."/>
            <person name="Pitluck S."/>
            <person name="Thompson L.S."/>
            <person name="Brettin T."/>
            <person name="Bruce D."/>
            <person name="Han C."/>
            <person name="Tapia R."/>
            <person name="Gilna P."/>
            <person name="Schmutz J."/>
            <person name="Larimer F."/>
            <person name="Land M."/>
            <person name="Hauser L."/>
            <person name="Kyrpides N."/>
            <person name="Mikhailova N."/>
            <person name="Janssen P.H."/>
            <person name="Kuske C.R."/>
            <person name="Richardson P."/>
        </authorList>
    </citation>
    <scope>NUCLEOTIDE SEQUENCE</scope>
    <source>
        <strain evidence="3">Ellin6076</strain>
    </source>
</reference>
<feature type="transmembrane region" description="Helical" evidence="1">
    <location>
        <begin position="222"/>
        <end position="241"/>
    </location>
</feature>
<dbReference type="eggNOG" id="ENOG5032TV8">
    <property type="taxonomic scope" value="Bacteria"/>
</dbReference>
<evidence type="ECO:0000256" key="2">
    <source>
        <dbReference type="SAM" id="SignalP"/>
    </source>
</evidence>
<dbReference type="EMBL" id="CP000473">
    <property type="protein sequence ID" value="ABJ85830.1"/>
    <property type="molecule type" value="Genomic_DNA"/>
</dbReference>